<evidence type="ECO:0000256" key="5">
    <source>
        <dbReference type="ARBA" id="ARBA00022840"/>
    </source>
</evidence>
<keyword evidence="4 11" id="KW-0347">Helicase</keyword>
<dbReference type="InterPro" id="IPR027417">
    <property type="entry name" value="P-loop_NTPase"/>
</dbReference>
<keyword evidence="7" id="KW-0413">Isomerase</keyword>
<keyword evidence="16" id="KW-1185">Reference proteome</keyword>
<evidence type="ECO:0000256" key="4">
    <source>
        <dbReference type="ARBA" id="ARBA00022806"/>
    </source>
</evidence>
<evidence type="ECO:0000256" key="2">
    <source>
        <dbReference type="ARBA" id="ARBA00022741"/>
    </source>
</evidence>
<dbReference type="CDD" id="cd18807">
    <property type="entry name" value="SF1_C_UvrD"/>
    <property type="match status" value="1"/>
</dbReference>
<dbReference type="Proteomes" id="UP001174909">
    <property type="component" value="Unassembled WGS sequence"/>
</dbReference>
<dbReference type="GO" id="GO:0033202">
    <property type="term" value="C:DNA helicase complex"/>
    <property type="evidence" value="ECO:0007669"/>
    <property type="project" value="TreeGrafter"/>
</dbReference>
<evidence type="ECO:0000256" key="7">
    <source>
        <dbReference type="ARBA" id="ARBA00023235"/>
    </source>
</evidence>
<dbReference type="GO" id="GO:0016787">
    <property type="term" value="F:hydrolase activity"/>
    <property type="evidence" value="ECO:0007669"/>
    <property type="project" value="UniProtKB-UniRule"/>
</dbReference>
<keyword evidence="3 11" id="KW-0378">Hydrolase</keyword>
<comment type="catalytic activity">
    <reaction evidence="10">
        <text>ATP + H2O = ADP + phosphate + H(+)</text>
        <dbReference type="Rhea" id="RHEA:13065"/>
        <dbReference type="ChEBI" id="CHEBI:15377"/>
        <dbReference type="ChEBI" id="CHEBI:15378"/>
        <dbReference type="ChEBI" id="CHEBI:30616"/>
        <dbReference type="ChEBI" id="CHEBI:43474"/>
        <dbReference type="ChEBI" id="CHEBI:456216"/>
        <dbReference type="EC" id="5.6.2.4"/>
    </reaction>
</comment>
<dbReference type="CDD" id="cd17932">
    <property type="entry name" value="DEXQc_UvrD"/>
    <property type="match status" value="1"/>
</dbReference>
<feature type="region of interest" description="Disordered" evidence="12">
    <location>
        <begin position="668"/>
        <end position="752"/>
    </location>
</feature>
<dbReference type="InterPro" id="IPR000212">
    <property type="entry name" value="DNA_helicase_UvrD/REP"/>
</dbReference>
<dbReference type="InterPro" id="IPR014017">
    <property type="entry name" value="DNA_helicase_UvrD-like_C"/>
</dbReference>
<dbReference type="AlphaFoldDB" id="A0AA35XAQ4"/>
<dbReference type="GO" id="GO:0003677">
    <property type="term" value="F:DNA binding"/>
    <property type="evidence" value="ECO:0007669"/>
    <property type="project" value="UniProtKB-KW"/>
</dbReference>
<sequence length="806" mass="89594">MDIGATHPEPPAGGAPAILQGLNEPQQQAVLATEGPLLIIAGPGSGKTRVITHRIAYMVGECDVRPWQILAVTFTNKAAREMRERLDRLLLSRSQDVTMGTFHAVCARILRRHGERVGLDRNFTIYDQDDQIDALKSAMQLADVDVKRYPPRAVLSRISAAKSVLQDSQAMARAAYDSDDEYGAHWIDTCARVYRYYEEALSRQNALDFDDLLVRTTHLLERDAEVQAQYHQRYRYLLIDEFQDTNVAQYRLAQLLTGPHRNLCVVGDPDQSIYAWRNADIGNILSFQSDYPNATVVSLGQNYRSTKNILHAADSVISKNTERIDHQLFTDNPTGDAVTLHEAFSEEDEALWAVDEVSRLSRTGRFRNGDCAIMYRINAQSRAFEDQCMRQGIPYRLVGGVRFYHRKEIKDAVCYLRVVFNPDDEVSLQRVINQPPRGLGAKSVQQLTAYAARRGLTSRQAMREVAAARAEKLTCPIEVTARAARAMADLSVTLDRLTEASRELGVADLLDRALDMTGLAKHMNAQDDGDERWENILELRGLAEDYGPSGNDTPDGLGAFLERVSLVSDVDAYEQSEDSLTLITLHQAKGLEFPVVMMAGMEEGLLPHSRSMDTLAEVEEERRLCYVGMTRAKERLYLLRSFRRRYPSTGGVTLPSRFLEELPEDVLASPALDRPPGSRADSHGLNPSRSSRNADVGIGGSYGQARRASRTRLGDGAGTGGDATRGRLRGNIDERLTEWTSSRRAPAEPEPERVPLTVGEIVRHPTFGEGVVQDVEGSGDMEQVTVNFPGAGLKRLLASLARLERG</sequence>
<evidence type="ECO:0000256" key="11">
    <source>
        <dbReference type="PROSITE-ProRule" id="PRU00560"/>
    </source>
</evidence>
<dbReference type="PANTHER" id="PTHR11070:SF2">
    <property type="entry name" value="ATP-DEPENDENT DNA HELICASE SRS2"/>
    <property type="match status" value="1"/>
</dbReference>
<dbReference type="GO" id="GO:0000725">
    <property type="term" value="P:recombinational repair"/>
    <property type="evidence" value="ECO:0007669"/>
    <property type="project" value="TreeGrafter"/>
</dbReference>
<keyword evidence="6" id="KW-0238">DNA-binding</keyword>
<dbReference type="PROSITE" id="PS51217">
    <property type="entry name" value="UVRD_HELICASE_CTER"/>
    <property type="match status" value="1"/>
</dbReference>
<dbReference type="EMBL" id="CASHTH010003960">
    <property type="protein sequence ID" value="CAI8051773.1"/>
    <property type="molecule type" value="Genomic_DNA"/>
</dbReference>
<evidence type="ECO:0000256" key="3">
    <source>
        <dbReference type="ARBA" id="ARBA00022801"/>
    </source>
</evidence>
<protein>
    <recommendedName>
        <fullName evidence="9">DNA 3'-5' helicase</fullName>
        <ecNumber evidence="9">5.6.2.4</ecNumber>
    </recommendedName>
</protein>
<evidence type="ECO:0000256" key="1">
    <source>
        <dbReference type="ARBA" id="ARBA00009922"/>
    </source>
</evidence>
<dbReference type="EC" id="5.6.2.4" evidence="9"/>
<feature type="domain" description="UvrD-like helicase C-terminal" evidence="14">
    <location>
        <begin position="307"/>
        <end position="590"/>
    </location>
</feature>
<evidence type="ECO:0000259" key="14">
    <source>
        <dbReference type="PROSITE" id="PS51217"/>
    </source>
</evidence>
<dbReference type="Gene3D" id="1.10.10.160">
    <property type="match status" value="1"/>
</dbReference>
<evidence type="ECO:0000256" key="12">
    <source>
        <dbReference type="SAM" id="MobiDB-lite"/>
    </source>
</evidence>
<dbReference type="Pfam" id="PF00580">
    <property type="entry name" value="UvrD-helicase"/>
    <property type="match status" value="1"/>
</dbReference>
<dbReference type="InterPro" id="IPR013986">
    <property type="entry name" value="DExx_box_DNA_helicase_dom_sf"/>
</dbReference>
<keyword evidence="2 11" id="KW-0547">Nucleotide-binding</keyword>
<dbReference type="Gene3D" id="3.40.50.300">
    <property type="entry name" value="P-loop containing nucleotide triphosphate hydrolases"/>
    <property type="match status" value="2"/>
</dbReference>
<comment type="caution">
    <text evidence="15">The sequence shown here is derived from an EMBL/GenBank/DDBJ whole genome shotgun (WGS) entry which is preliminary data.</text>
</comment>
<evidence type="ECO:0000256" key="8">
    <source>
        <dbReference type="ARBA" id="ARBA00034617"/>
    </source>
</evidence>
<dbReference type="GO" id="GO:0043138">
    <property type="term" value="F:3'-5' DNA helicase activity"/>
    <property type="evidence" value="ECO:0007669"/>
    <property type="project" value="UniProtKB-EC"/>
</dbReference>
<evidence type="ECO:0000256" key="6">
    <source>
        <dbReference type="ARBA" id="ARBA00023125"/>
    </source>
</evidence>
<evidence type="ECO:0000256" key="9">
    <source>
        <dbReference type="ARBA" id="ARBA00034808"/>
    </source>
</evidence>
<dbReference type="Gene3D" id="1.10.486.10">
    <property type="entry name" value="PCRA, domain 4"/>
    <property type="match status" value="1"/>
</dbReference>
<dbReference type="SUPFAM" id="SSF52540">
    <property type="entry name" value="P-loop containing nucleoside triphosphate hydrolases"/>
    <property type="match status" value="1"/>
</dbReference>
<reference evidence="15" key="1">
    <citation type="submission" date="2023-03" db="EMBL/GenBank/DDBJ databases">
        <authorList>
            <person name="Steffen K."/>
            <person name="Cardenas P."/>
        </authorList>
    </citation>
    <scope>NUCLEOTIDE SEQUENCE</scope>
</reference>
<evidence type="ECO:0000256" key="10">
    <source>
        <dbReference type="ARBA" id="ARBA00048988"/>
    </source>
</evidence>
<feature type="binding site" evidence="11">
    <location>
        <begin position="41"/>
        <end position="48"/>
    </location>
    <ligand>
        <name>ATP</name>
        <dbReference type="ChEBI" id="CHEBI:30616"/>
    </ligand>
</feature>
<dbReference type="PANTHER" id="PTHR11070">
    <property type="entry name" value="UVRD / RECB / PCRA DNA HELICASE FAMILY MEMBER"/>
    <property type="match status" value="1"/>
</dbReference>
<evidence type="ECO:0000313" key="15">
    <source>
        <dbReference type="EMBL" id="CAI8051773.1"/>
    </source>
</evidence>
<comment type="similarity">
    <text evidence="1">Belongs to the helicase family. UvrD subfamily.</text>
</comment>
<organism evidence="15 16">
    <name type="scientific">Geodia barretti</name>
    <name type="common">Barrett's horny sponge</name>
    <dbReference type="NCBI Taxonomy" id="519541"/>
    <lineage>
        <taxon>Eukaryota</taxon>
        <taxon>Metazoa</taxon>
        <taxon>Porifera</taxon>
        <taxon>Demospongiae</taxon>
        <taxon>Heteroscleromorpha</taxon>
        <taxon>Tetractinellida</taxon>
        <taxon>Astrophorina</taxon>
        <taxon>Geodiidae</taxon>
        <taxon>Geodia</taxon>
    </lineage>
</organism>
<dbReference type="InterPro" id="IPR014016">
    <property type="entry name" value="UvrD-like_ATP-bd"/>
</dbReference>
<evidence type="ECO:0000313" key="16">
    <source>
        <dbReference type="Proteomes" id="UP001174909"/>
    </source>
</evidence>
<proteinExistence type="inferred from homology"/>
<keyword evidence="5 11" id="KW-0067">ATP-binding</keyword>
<evidence type="ECO:0000259" key="13">
    <source>
        <dbReference type="PROSITE" id="PS51198"/>
    </source>
</evidence>
<dbReference type="Pfam" id="PF21196">
    <property type="entry name" value="PcrA_UvrD_tudor"/>
    <property type="match status" value="1"/>
</dbReference>
<feature type="domain" description="UvrD-like helicase ATP-binding" evidence="13">
    <location>
        <begin position="20"/>
        <end position="306"/>
    </location>
</feature>
<comment type="catalytic activity">
    <reaction evidence="8">
        <text>Couples ATP hydrolysis with the unwinding of duplex DNA by translocating in the 3'-5' direction.</text>
        <dbReference type="EC" id="5.6.2.4"/>
    </reaction>
</comment>
<dbReference type="GO" id="GO:0005829">
    <property type="term" value="C:cytosol"/>
    <property type="evidence" value="ECO:0007669"/>
    <property type="project" value="TreeGrafter"/>
</dbReference>
<accession>A0AA35XAQ4</accession>
<dbReference type="PROSITE" id="PS51198">
    <property type="entry name" value="UVRD_HELICASE_ATP_BIND"/>
    <property type="match status" value="1"/>
</dbReference>
<gene>
    <name evidence="15" type="ORF">GBAR_LOCUS28337</name>
</gene>
<dbReference type="Pfam" id="PF13361">
    <property type="entry name" value="UvrD_C"/>
    <property type="match status" value="1"/>
</dbReference>
<dbReference type="GO" id="GO:0005524">
    <property type="term" value="F:ATP binding"/>
    <property type="evidence" value="ECO:0007669"/>
    <property type="project" value="UniProtKB-UniRule"/>
</dbReference>
<name>A0AA35XAQ4_GEOBA</name>